<gene>
    <name evidence="2" type="ORF">BDN70DRAFT_295947</name>
</gene>
<keyword evidence="3" id="KW-1185">Reference proteome</keyword>
<feature type="transmembrane region" description="Helical" evidence="1">
    <location>
        <begin position="118"/>
        <end position="139"/>
    </location>
</feature>
<keyword evidence="1" id="KW-1133">Transmembrane helix</keyword>
<keyword evidence="1" id="KW-0472">Membrane</keyword>
<feature type="transmembrane region" description="Helical" evidence="1">
    <location>
        <begin position="78"/>
        <end position="97"/>
    </location>
</feature>
<comment type="caution">
    <text evidence="2">The sequence shown here is derived from an EMBL/GenBank/DDBJ whole genome shotgun (WGS) entry which is preliminary data.</text>
</comment>
<organism evidence="2 3">
    <name type="scientific">Pholiota conissans</name>
    <dbReference type="NCBI Taxonomy" id="109636"/>
    <lineage>
        <taxon>Eukaryota</taxon>
        <taxon>Fungi</taxon>
        <taxon>Dikarya</taxon>
        <taxon>Basidiomycota</taxon>
        <taxon>Agaricomycotina</taxon>
        <taxon>Agaricomycetes</taxon>
        <taxon>Agaricomycetidae</taxon>
        <taxon>Agaricales</taxon>
        <taxon>Agaricineae</taxon>
        <taxon>Strophariaceae</taxon>
        <taxon>Pholiota</taxon>
    </lineage>
</organism>
<name>A0A9P6CW19_9AGAR</name>
<dbReference type="Proteomes" id="UP000807469">
    <property type="component" value="Unassembled WGS sequence"/>
</dbReference>
<sequence length="144" mass="16409">MPTAYSLPNFRLKYSFSPFAVHFRPFDCTDSSPIATLLVTSTHRGPTYQMTSTTLSAKHAHALCIVALSVHMPEGDRIINSAVLSSFWAHFFALHFLRWLRVLRTREKNRACDDYMRLHLYAHTLTVIISVAISPSISYRGYTT</sequence>
<keyword evidence="1" id="KW-0812">Transmembrane</keyword>
<dbReference type="AlphaFoldDB" id="A0A9P6CW19"/>
<protein>
    <submittedName>
        <fullName evidence="2">Uncharacterized protein</fullName>
    </submittedName>
</protein>
<evidence type="ECO:0000256" key="1">
    <source>
        <dbReference type="SAM" id="Phobius"/>
    </source>
</evidence>
<evidence type="ECO:0000313" key="3">
    <source>
        <dbReference type="Proteomes" id="UP000807469"/>
    </source>
</evidence>
<accession>A0A9P6CW19</accession>
<reference evidence="2" key="1">
    <citation type="submission" date="2020-11" db="EMBL/GenBank/DDBJ databases">
        <authorList>
            <consortium name="DOE Joint Genome Institute"/>
            <person name="Ahrendt S."/>
            <person name="Riley R."/>
            <person name="Andreopoulos W."/>
            <person name="Labutti K."/>
            <person name="Pangilinan J."/>
            <person name="Ruiz-Duenas F.J."/>
            <person name="Barrasa J.M."/>
            <person name="Sanchez-Garcia M."/>
            <person name="Camarero S."/>
            <person name="Miyauchi S."/>
            <person name="Serrano A."/>
            <person name="Linde D."/>
            <person name="Babiker R."/>
            <person name="Drula E."/>
            <person name="Ayuso-Fernandez I."/>
            <person name="Pacheco R."/>
            <person name="Padilla G."/>
            <person name="Ferreira P."/>
            <person name="Barriuso J."/>
            <person name="Kellner H."/>
            <person name="Castanera R."/>
            <person name="Alfaro M."/>
            <person name="Ramirez L."/>
            <person name="Pisabarro A.G."/>
            <person name="Kuo A."/>
            <person name="Tritt A."/>
            <person name="Lipzen A."/>
            <person name="He G."/>
            <person name="Yan M."/>
            <person name="Ng V."/>
            <person name="Cullen D."/>
            <person name="Martin F."/>
            <person name="Rosso M.-N."/>
            <person name="Henrissat B."/>
            <person name="Hibbett D."/>
            <person name="Martinez A.T."/>
            <person name="Grigoriev I.V."/>
        </authorList>
    </citation>
    <scope>NUCLEOTIDE SEQUENCE</scope>
    <source>
        <strain evidence="2">CIRM-BRFM 674</strain>
    </source>
</reference>
<dbReference type="EMBL" id="MU155362">
    <property type="protein sequence ID" value="KAF9474774.1"/>
    <property type="molecule type" value="Genomic_DNA"/>
</dbReference>
<evidence type="ECO:0000313" key="2">
    <source>
        <dbReference type="EMBL" id="KAF9474774.1"/>
    </source>
</evidence>
<proteinExistence type="predicted"/>